<feature type="domain" description="RNA polymerase sigma factor 70 region 4 type 2" evidence="6">
    <location>
        <begin position="129"/>
        <end position="178"/>
    </location>
</feature>
<evidence type="ECO:0000256" key="2">
    <source>
        <dbReference type="ARBA" id="ARBA00023015"/>
    </source>
</evidence>
<organism evidence="7 8">
    <name type="scientific">Pseudarcicella hirudinis</name>
    <dbReference type="NCBI Taxonomy" id="1079859"/>
    <lineage>
        <taxon>Bacteria</taxon>
        <taxon>Pseudomonadati</taxon>
        <taxon>Bacteroidota</taxon>
        <taxon>Cytophagia</taxon>
        <taxon>Cytophagales</taxon>
        <taxon>Flectobacillaceae</taxon>
        <taxon>Pseudarcicella</taxon>
    </lineage>
</organism>
<dbReference type="InterPro" id="IPR013325">
    <property type="entry name" value="RNA_pol_sigma_r2"/>
</dbReference>
<dbReference type="GO" id="GO:0006352">
    <property type="term" value="P:DNA-templated transcription initiation"/>
    <property type="evidence" value="ECO:0007669"/>
    <property type="project" value="InterPro"/>
</dbReference>
<evidence type="ECO:0000256" key="3">
    <source>
        <dbReference type="ARBA" id="ARBA00023082"/>
    </source>
</evidence>
<proteinExistence type="inferred from homology"/>
<dbReference type="STRING" id="1079859.SAMN04515674_106126"/>
<keyword evidence="2" id="KW-0805">Transcription regulation</keyword>
<dbReference type="InterPro" id="IPR039425">
    <property type="entry name" value="RNA_pol_sigma-70-like"/>
</dbReference>
<reference evidence="7 8" key="1">
    <citation type="submission" date="2016-10" db="EMBL/GenBank/DDBJ databases">
        <authorList>
            <person name="de Groot N.N."/>
        </authorList>
    </citation>
    <scope>NUCLEOTIDE SEQUENCE [LARGE SCALE GENOMIC DNA]</scope>
    <source>
        <strain evidence="8">E92,LMG 26720,CCM 7988</strain>
    </source>
</reference>
<dbReference type="Gene3D" id="1.10.10.10">
    <property type="entry name" value="Winged helix-like DNA-binding domain superfamily/Winged helix DNA-binding domain"/>
    <property type="match status" value="1"/>
</dbReference>
<evidence type="ECO:0000313" key="8">
    <source>
        <dbReference type="Proteomes" id="UP000199306"/>
    </source>
</evidence>
<keyword evidence="8" id="KW-1185">Reference proteome</keyword>
<comment type="similarity">
    <text evidence="1">Belongs to the sigma-70 factor family. ECF subfamily.</text>
</comment>
<evidence type="ECO:0000259" key="6">
    <source>
        <dbReference type="Pfam" id="PF08281"/>
    </source>
</evidence>
<dbReference type="InterPro" id="IPR013249">
    <property type="entry name" value="RNA_pol_sigma70_r4_t2"/>
</dbReference>
<dbReference type="InterPro" id="IPR014284">
    <property type="entry name" value="RNA_pol_sigma-70_dom"/>
</dbReference>
<feature type="domain" description="RNA polymerase sigma-70 region 2" evidence="5">
    <location>
        <begin position="28"/>
        <end position="86"/>
    </location>
</feature>
<dbReference type="InterPro" id="IPR036388">
    <property type="entry name" value="WH-like_DNA-bd_sf"/>
</dbReference>
<dbReference type="SUPFAM" id="SSF88946">
    <property type="entry name" value="Sigma2 domain of RNA polymerase sigma factors"/>
    <property type="match status" value="1"/>
</dbReference>
<gene>
    <name evidence="7" type="ORF">SAMN04515674_106126</name>
</gene>
<name>A0A1I5TQF5_9BACT</name>
<accession>A0A1I5TQF5</accession>
<dbReference type="GO" id="GO:0003677">
    <property type="term" value="F:DNA binding"/>
    <property type="evidence" value="ECO:0007669"/>
    <property type="project" value="InterPro"/>
</dbReference>
<dbReference type="InterPro" id="IPR007627">
    <property type="entry name" value="RNA_pol_sigma70_r2"/>
</dbReference>
<dbReference type="InterPro" id="IPR013324">
    <property type="entry name" value="RNA_pol_sigma_r3/r4-like"/>
</dbReference>
<protein>
    <submittedName>
        <fullName evidence="7">RNA polymerase sigma factor, sigma-70 family</fullName>
    </submittedName>
</protein>
<dbReference type="PANTHER" id="PTHR43133:SF46">
    <property type="entry name" value="RNA POLYMERASE SIGMA-70 FACTOR ECF SUBFAMILY"/>
    <property type="match status" value="1"/>
</dbReference>
<dbReference type="PANTHER" id="PTHR43133">
    <property type="entry name" value="RNA POLYMERASE ECF-TYPE SIGMA FACTO"/>
    <property type="match status" value="1"/>
</dbReference>
<keyword evidence="4" id="KW-0804">Transcription</keyword>
<evidence type="ECO:0000259" key="5">
    <source>
        <dbReference type="Pfam" id="PF04542"/>
    </source>
</evidence>
<dbReference type="RefSeq" id="WP_177219380.1">
    <property type="nucleotide sequence ID" value="NZ_FOXH01000006.1"/>
</dbReference>
<evidence type="ECO:0000313" key="7">
    <source>
        <dbReference type="EMBL" id="SFP84586.1"/>
    </source>
</evidence>
<dbReference type="Pfam" id="PF08281">
    <property type="entry name" value="Sigma70_r4_2"/>
    <property type="match status" value="1"/>
</dbReference>
<dbReference type="SUPFAM" id="SSF88659">
    <property type="entry name" value="Sigma3 and sigma4 domains of RNA polymerase sigma factors"/>
    <property type="match status" value="1"/>
</dbReference>
<dbReference type="CDD" id="cd06171">
    <property type="entry name" value="Sigma70_r4"/>
    <property type="match status" value="1"/>
</dbReference>
<dbReference type="Proteomes" id="UP000199306">
    <property type="component" value="Unassembled WGS sequence"/>
</dbReference>
<dbReference type="Pfam" id="PF04542">
    <property type="entry name" value="Sigma70_r2"/>
    <property type="match status" value="1"/>
</dbReference>
<sequence length="204" mass="24290">MDKEQNHRDDALLWDAFRRGDEEAFELIYRTHSSTLLSYGKRICPDHDLVKDALQDVFVEIWKRRENLRDLHTIKFYLFRVMRNRLTLLMQNNLTSYGDDFPEKNEDLLSPSIDFILMEQETITHQQTKLQEAISSLPSRQREAIMLAFYEDFSNEEIAKIMGINYQSVLNHLNRAYLSLRELLTEITLLLSLFLSYSFQKILF</sequence>
<dbReference type="GO" id="GO:0016987">
    <property type="term" value="F:sigma factor activity"/>
    <property type="evidence" value="ECO:0007669"/>
    <property type="project" value="UniProtKB-KW"/>
</dbReference>
<dbReference type="EMBL" id="FOXH01000006">
    <property type="protein sequence ID" value="SFP84586.1"/>
    <property type="molecule type" value="Genomic_DNA"/>
</dbReference>
<dbReference type="Gene3D" id="1.10.1740.10">
    <property type="match status" value="1"/>
</dbReference>
<evidence type="ECO:0000256" key="1">
    <source>
        <dbReference type="ARBA" id="ARBA00010641"/>
    </source>
</evidence>
<dbReference type="AlphaFoldDB" id="A0A1I5TQF5"/>
<dbReference type="NCBIfam" id="TIGR02937">
    <property type="entry name" value="sigma70-ECF"/>
    <property type="match status" value="1"/>
</dbReference>
<keyword evidence="3" id="KW-0731">Sigma factor</keyword>
<evidence type="ECO:0000256" key="4">
    <source>
        <dbReference type="ARBA" id="ARBA00023163"/>
    </source>
</evidence>